<evidence type="ECO:0000313" key="1">
    <source>
        <dbReference type="EMBL" id="QHU30362.1"/>
    </source>
</evidence>
<reference evidence="1" key="1">
    <citation type="journal article" date="2020" name="Nature">
        <title>Giant virus diversity and host interactions through global metagenomics.</title>
        <authorList>
            <person name="Schulz F."/>
            <person name="Roux S."/>
            <person name="Paez-Espino D."/>
            <person name="Jungbluth S."/>
            <person name="Walsh D.A."/>
            <person name="Denef V.J."/>
            <person name="McMahon K.D."/>
            <person name="Konstantinidis K.T."/>
            <person name="Eloe-Fadrosh E.A."/>
            <person name="Kyrpides N.C."/>
            <person name="Woyke T."/>
        </authorList>
    </citation>
    <scope>NUCLEOTIDE SEQUENCE</scope>
    <source>
        <strain evidence="1">GVMAG-M-3300027833-11</strain>
    </source>
</reference>
<proteinExistence type="predicted"/>
<sequence length="168" mass="18678">MESINQILVSTVNDSGSTVGDKIGNLSKKTISYDQCVRMILDIGAQIESLKESGYGTLSIDPSQVIETSSGAFILNIQRDSYYKCTPSGMLDLTRPFKKSDNMAPEVLEIDSLPYETSYTAAFYSLGHLACDVLGIERDISLLNPTKLYFLLERCMHIDPSLRTFLFI</sequence>
<accession>A0A6C0LM98</accession>
<dbReference type="AlphaFoldDB" id="A0A6C0LM98"/>
<evidence type="ECO:0008006" key="2">
    <source>
        <dbReference type="Google" id="ProtNLM"/>
    </source>
</evidence>
<name>A0A6C0LM98_9ZZZZ</name>
<dbReference type="EMBL" id="MN740505">
    <property type="protein sequence ID" value="QHU30362.1"/>
    <property type="molecule type" value="Genomic_DNA"/>
</dbReference>
<protein>
    <recommendedName>
        <fullName evidence="2">Protein kinase domain-containing protein</fullName>
    </recommendedName>
</protein>
<organism evidence="1">
    <name type="scientific">viral metagenome</name>
    <dbReference type="NCBI Taxonomy" id="1070528"/>
    <lineage>
        <taxon>unclassified sequences</taxon>
        <taxon>metagenomes</taxon>
        <taxon>organismal metagenomes</taxon>
    </lineage>
</organism>